<evidence type="ECO:0000256" key="2">
    <source>
        <dbReference type="SAM" id="Phobius"/>
    </source>
</evidence>
<keyword evidence="2" id="KW-0812">Transmembrane</keyword>
<feature type="region of interest" description="Disordered" evidence="1">
    <location>
        <begin position="298"/>
        <end position="335"/>
    </location>
</feature>
<feature type="transmembrane region" description="Helical" evidence="2">
    <location>
        <begin position="27"/>
        <end position="50"/>
    </location>
</feature>
<reference evidence="3 4" key="1">
    <citation type="submission" date="2018-06" db="EMBL/GenBank/DDBJ databases">
        <title>Genomic Encyclopedia of Archaeal and Bacterial Type Strains, Phase II (KMG-II): from individual species to whole genera.</title>
        <authorList>
            <person name="Goeker M."/>
        </authorList>
    </citation>
    <scope>NUCLEOTIDE SEQUENCE [LARGE SCALE GENOMIC DNA]</scope>
    <source>
        <strain evidence="3 4">ATCC 29103</strain>
    </source>
</reference>
<proteinExistence type="predicted"/>
<sequence>MRSIDIAQYNTTEELYNEHQKKFNIRWILFSTFLAIFCVLLMIAFIEYAVRRQDYILNYINVFSSVRTDAQPSDAQAAANQLYTRKFTLSIIGVLGSLAMFIWHMVSYLLSMKKKDFSRYSPWLSSLYSLVIVFTIINLFFSMGSFFRIESWNVNQILNVSYTFVLPIGYFGFYFPCSTIIKMFRYVKTKEQLKKLGANGDPLNMLNQMFANNASQNELETEKKLSEKNTLPFVINDLDENKANNQKAIDFRAQLETLDDKKIILMAQKLNIFGAAELSREQLIDKIIMIFENIKKDQDQNNNENDLAKKDNKTNEDETKFENDKKEEKDSDEIQ</sequence>
<dbReference type="AlphaFoldDB" id="A0A318U4A6"/>
<feature type="transmembrane region" description="Helical" evidence="2">
    <location>
        <begin position="87"/>
        <end position="110"/>
    </location>
</feature>
<accession>A0A318U4A6</accession>
<dbReference type="RefSeq" id="WP_002881234.1">
    <property type="nucleotide sequence ID" value="NZ_CP190015.1"/>
</dbReference>
<dbReference type="EMBL" id="QKLP01000013">
    <property type="protein sequence ID" value="PYF42232.1"/>
    <property type="molecule type" value="Genomic_DNA"/>
</dbReference>
<gene>
    <name evidence="3" type="ORF">BCF88_1138</name>
</gene>
<keyword evidence="2" id="KW-1133">Transmembrane helix</keyword>
<organism evidence="3 4">
    <name type="scientific">Metamycoplasma alkalescens</name>
    <dbReference type="NCBI Taxonomy" id="45363"/>
    <lineage>
        <taxon>Bacteria</taxon>
        <taxon>Bacillati</taxon>
        <taxon>Mycoplasmatota</taxon>
        <taxon>Mycoplasmoidales</taxon>
        <taxon>Metamycoplasmataceae</taxon>
        <taxon>Metamycoplasma</taxon>
    </lineage>
</organism>
<protein>
    <recommendedName>
        <fullName evidence="5">Transmembrane protein</fullName>
    </recommendedName>
</protein>
<feature type="transmembrane region" description="Helical" evidence="2">
    <location>
        <begin position="122"/>
        <end position="141"/>
    </location>
</feature>
<comment type="caution">
    <text evidence="3">The sequence shown here is derived from an EMBL/GenBank/DDBJ whole genome shotgun (WGS) entry which is preliminary data.</text>
</comment>
<name>A0A318U4A6_9BACT</name>
<feature type="transmembrane region" description="Helical" evidence="2">
    <location>
        <begin position="161"/>
        <end position="184"/>
    </location>
</feature>
<evidence type="ECO:0000313" key="3">
    <source>
        <dbReference type="EMBL" id="PYF42232.1"/>
    </source>
</evidence>
<evidence type="ECO:0000256" key="1">
    <source>
        <dbReference type="SAM" id="MobiDB-lite"/>
    </source>
</evidence>
<feature type="compositionally biased region" description="Basic and acidic residues" evidence="1">
    <location>
        <begin position="306"/>
        <end position="329"/>
    </location>
</feature>
<dbReference type="Proteomes" id="UP000247715">
    <property type="component" value="Unassembled WGS sequence"/>
</dbReference>
<evidence type="ECO:0008006" key="5">
    <source>
        <dbReference type="Google" id="ProtNLM"/>
    </source>
</evidence>
<keyword evidence="2" id="KW-0472">Membrane</keyword>
<evidence type="ECO:0000313" key="4">
    <source>
        <dbReference type="Proteomes" id="UP000247715"/>
    </source>
</evidence>